<dbReference type="RefSeq" id="WP_077314037.1">
    <property type="nucleotide sequence ID" value="NZ_AP024887.1"/>
</dbReference>
<protein>
    <recommendedName>
        <fullName evidence="9 10">Protein translocase subunit SecY</fullName>
    </recommendedName>
</protein>
<dbReference type="HAMAP" id="MF_01465">
    <property type="entry name" value="SecY"/>
    <property type="match status" value="1"/>
</dbReference>
<feature type="transmembrane region" description="Helical" evidence="10">
    <location>
        <begin position="373"/>
        <end position="391"/>
    </location>
</feature>
<evidence type="ECO:0000256" key="6">
    <source>
        <dbReference type="ARBA" id="ARBA00022989"/>
    </source>
</evidence>
<organism evidence="14 15">
    <name type="scientific">Vibrio palustris</name>
    <dbReference type="NCBI Taxonomy" id="1918946"/>
    <lineage>
        <taxon>Bacteria</taxon>
        <taxon>Pseudomonadati</taxon>
        <taxon>Pseudomonadota</taxon>
        <taxon>Gammaproteobacteria</taxon>
        <taxon>Vibrionales</taxon>
        <taxon>Vibrionaceae</taxon>
        <taxon>Vibrio</taxon>
    </lineage>
</organism>
<evidence type="ECO:0000256" key="3">
    <source>
        <dbReference type="ARBA" id="ARBA00022448"/>
    </source>
</evidence>
<keyword evidence="6 10" id="KW-1133">Transmembrane helix</keyword>
<comment type="function">
    <text evidence="10 11">The central subunit of the protein translocation channel SecYEG. Consists of two halves formed by TMs 1-5 and 6-10. These two domains form a lateral gate at the front which open onto the bilayer between TMs 2 and 7, and are clamped together by SecE at the back. The channel is closed by both a pore ring composed of hydrophobic SecY resides and a short helix (helix 2A) on the extracellular side of the membrane which forms a plug. The plug probably moves laterally to allow the channel to open. The ring and the pore may move independently.</text>
</comment>
<evidence type="ECO:0000256" key="2">
    <source>
        <dbReference type="ARBA" id="ARBA00005751"/>
    </source>
</evidence>
<feature type="transmembrane region" description="Helical" evidence="10">
    <location>
        <begin position="151"/>
        <end position="172"/>
    </location>
</feature>
<dbReference type="EMBL" id="FUFT01000004">
    <property type="protein sequence ID" value="SJL83668.1"/>
    <property type="molecule type" value="Genomic_DNA"/>
</dbReference>
<comment type="subcellular location">
    <subcellularLocation>
        <location evidence="10">Cell membrane</location>
        <topology evidence="10">Multi-pass membrane protein</topology>
    </subcellularLocation>
    <subcellularLocation>
        <location evidence="1 12">Membrane</location>
        <topology evidence="1 12">Multi-pass membrane protein</topology>
    </subcellularLocation>
</comment>
<dbReference type="PANTHER" id="PTHR10906">
    <property type="entry name" value="SECY/SEC61-ALPHA FAMILY MEMBER"/>
    <property type="match status" value="1"/>
</dbReference>
<accession>A0A1R4B423</accession>
<dbReference type="PRINTS" id="PR00303">
    <property type="entry name" value="SECYTRNLCASE"/>
</dbReference>
<evidence type="ECO:0000313" key="14">
    <source>
        <dbReference type="EMBL" id="SJL83668.1"/>
    </source>
</evidence>
<keyword evidence="4 10" id="KW-0812">Transmembrane</keyword>
<keyword evidence="10" id="KW-1003">Cell membrane</keyword>
<dbReference type="Gene3D" id="1.10.3370.10">
    <property type="entry name" value="SecY subunit domain"/>
    <property type="match status" value="1"/>
</dbReference>
<dbReference type="OrthoDB" id="9809248at2"/>
<dbReference type="InterPro" id="IPR002208">
    <property type="entry name" value="SecY/SEC61-alpha"/>
</dbReference>
<dbReference type="InterPro" id="IPR023201">
    <property type="entry name" value="SecY_dom_sf"/>
</dbReference>
<proteinExistence type="inferred from homology"/>
<reference evidence="14 15" key="1">
    <citation type="submission" date="2017-02" db="EMBL/GenBank/DDBJ databases">
        <authorList>
            <person name="Peterson S.W."/>
        </authorList>
    </citation>
    <scope>NUCLEOTIDE SEQUENCE [LARGE SCALE GENOMIC DNA]</scope>
    <source>
        <strain evidence="14 15">CECT 9027</strain>
    </source>
</reference>
<evidence type="ECO:0000256" key="13">
    <source>
        <dbReference type="RuleBase" id="RU004349"/>
    </source>
</evidence>
<evidence type="ECO:0000256" key="4">
    <source>
        <dbReference type="ARBA" id="ARBA00022692"/>
    </source>
</evidence>
<dbReference type="GO" id="GO:0006605">
    <property type="term" value="P:protein targeting"/>
    <property type="evidence" value="ECO:0007669"/>
    <property type="project" value="UniProtKB-UniRule"/>
</dbReference>
<dbReference type="SUPFAM" id="SSF103491">
    <property type="entry name" value="Preprotein translocase SecY subunit"/>
    <property type="match status" value="1"/>
</dbReference>
<dbReference type="GO" id="GO:0005886">
    <property type="term" value="C:plasma membrane"/>
    <property type="evidence" value="ECO:0007669"/>
    <property type="project" value="UniProtKB-SubCell"/>
</dbReference>
<evidence type="ECO:0000256" key="10">
    <source>
        <dbReference type="HAMAP-Rule" id="MF_01465"/>
    </source>
</evidence>
<dbReference type="InterPro" id="IPR030659">
    <property type="entry name" value="SecY_CS"/>
</dbReference>
<evidence type="ECO:0000256" key="9">
    <source>
        <dbReference type="ARBA" id="ARBA00039733"/>
    </source>
</evidence>
<evidence type="ECO:0000256" key="5">
    <source>
        <dbReference type="ARBA" id="ARBA00022927"/>
    </source>
</evidence>
<feature type="transmembrane region" description="Helical" evidence="10">
    <location>
        <begin position="75"/>
        <end position="98"/>
    </location>
</feature>
<dbReference type="Proteomes" id="UP000189475">
    <property type="component" value="Unassembled WGS sequence"/>
</dbReference>
<feature type="transmembrane region" description="Helical" evidence="10">
    <location>
        <begin position="119"/>
        <end position="139"/>
    </location>
</feature>
<gene>
    <name evidence="10" type="primary">secY</name>
    <name evidence="14" type="ORF">VPAL9027_01646</name>
</gene>
<dbReference type="GO" id="GO:0043952">
    <property type="term" value="P:protein transport by the Sec complex"/>
    <property type="evidence" value="ECO:0007669"/>
    <property type="project" value="UniProtKB-UniRule"/>
</dbReference>
<dbReference type="Pfam" id="PF00344">
    <property type="entry name" value="SecY"/>
    <property type="match status" value="1"/>
</dbReference>
<dbReference type="GO" id="GO:0065002">
    <property type="term" value="P:intracellular protein transmembrane transport"/>
    <property type="evidence" value="ECO:0007669"/>
    <property type="project" value="UniProtKB-UniRule"/>
</dbReference>
<comment type="subunit">
    <text evidence="10">Component of the Sec protein translocase complex. Heterotrimer consisting of SecY, SecE and SecG subunits. The heterotrimers can form oligomers, although 1 heterotrimer is thought to be able to translocate proteins. Interacts with the ribosome. Interacts with SecDF, and other proteins may be involved. Interacts with SecA.</text>
</comment>
<feature type="transmembrane region" description="Helical" evidence="10">
    <location>
        <begin position="316"/>
        <end position="337"/>
    </location>
</feature>
<feature type="transmembrane region" description="Helical" evidence="10">
    <location>
        <begin position="21"/>
        <end position="41"/>
    </location>
</feature>
<evidence type="ECO:0000256" key="1">
    <source>
        <dbReference type="ARBA" id="ARBA00004141"/>
    </source>
</evidence>
<dbReference type="PROSITE" id="PS00756">
    <property type="entry name" value="SECY_2"/>
    <property type="match status" value="1"/>
</dbReference>
<keyword evidence="5 10" id="KW-0653">Protein transport</keyword>
<dbReference type="AlphaFoldDB" id="A0A1R4B423"/>
<keyword evidence="8 10" id="KW-0472">Membrane</keyword>
<dbReference type="InterPro" id="IPR026593">
    <property type="entry name" value="SecY"/>
</dbReference>
<evidence type="ECO:0000313" key="15">
    <source>
        <dbReference type="Proteomes" id="UP000189475"/>
    </source>
</evidence>
<evidence type="ECO:0000256" key="7">
    <source>
        <dbReference type="ARBA" id="ARBA00023010"/>
    </source>
</evidence>
<comment type="similarity">
    <text evidence="2 10 13">Belongs to the SecY/SEC61-alpha family.</text>
</comment>
<dbReference type="FunFam" id="1.10.3370.10:FF:000001">
    <property type="entry name" value="Preprotein translocase subunit SecY"/>
    <property type="match status" value="1"/>
</dbReference>
<name>A0A1R4B423_9VIBR</name>
<dbReference type="NCBIfam" id="TIGR00967">
    <property type="entry name" value="3a0501s007"/>
    <property type="match status" value="1"/>
</dbReference>
<feature type="transmembrane region" description="Helical" evidence="10">
    <location>
        <begin position="397"/>
        <end position="418"/>
    </location>
</feature>
<sequence length="443" mass="48559">MAKKPGQDFRSAQGGLSELRSRLLFVICALLVFRAGSFVPIPGIDAAVLADLFEQQKGTIIEMFNMFSGGALSRASIFALGIMPYISASIVVQLLTVVHPALAELKKEGEAGRRKISQYTRYGTLVLAIFQAIGIATGLPNMVPNLVVIDQTMFTLIATVSLVTGTMFLMWLGEQITERGIGNGISLLIFAGIVAGLPKAIGQTIEQARQGELHILLLLFIAVIAFATIYFVVFMERGQRRIVVNYAKRQQGRKVFAAQSTHLPLKINMAGVIPAIFASSIILFPGTLAQWFGKSGNPAFSWLTDVSLALSPGQPLYVILYAVAIIFFCFFYTALVFNPRETADNLKKSGAFVPGIRPGEQTAMYIDKVMTRLTLAGALYITFICLIPQFMMSAWNVRFYFGGTSLLIVVVVIMDFMAQVQTHMMSNQYESVLKKANLKGYGR</sequence>
<feature type="transmembrane region" description="Helical" evidence="10">
    <location>
        <begin position="184"/>
        <end position="201"/>
    </location>
</feature>
<keyword evidence="7 10" id="KW-0811">Translocation</keyword>
<evidence type="ECO:0000256" key="11">
    <source>
        <dbReference type="RuleBase" id="RU000537"/>
    </source>
</evidence>
<dbReference type="PIRSF" id="PIRSF004557">
    <property type="entry name" value="SecY"/>
    <property type="match status" value="1"/>
</dbReference>
<dbReference type="STRING" id="1918946.VPAL9027_01646"/>
<evidence type="ECO:0000256" key="8">
    <source>
        <dbReference type="ARBA" id="ARBA00023136"/>
    </source>
</evidence>
<keyword evidence="15" id="KW-1185">Reference proteome</keyword>
<dbReference type="PROSITE" id="PS00755">
    <property type="entry name" value="SECY_1"/>
    <property type="match status" value="1"/>
</dbReference>
<feature type="transmembrane region" description="Helical" evidence="10">
    <location>
        <begin position="213"/>
        <end position="233"/>
    </location>
</feature>
<keyword evidence="3 10" id="KW-0813">Transport</keyword>
<evidence type="ECO:0000256" key="12">
    <source>
        <dbReference type="RuleBase" id="RU003484"/>
    </source>
</evidence>
<feature type="transmembrane region" description="Helical" evidence="10">
    <location>
        <begin position="272"/>
        <end position="293"/>
    </location>
</feature>